<proteinExistence type="predicted"/>
<sequence>MMCRIIENSNGHTLKNKKILQFKEFSCAACSQGKLVIKPTSAKVGIESPAFIDYCMATGIKVEHSVAHVHTQNGLAESLIKRLQLIARPLLIRTKLPLSVWGHAVLHAAALLEPMSGDLFTTRFVDCHFDESVFPTLGEENKQLEKDIDWNVLSLSHLDPRTNQCEQEVQKIIYMQNVANQLPDAFTNLPRVTKSHIPAVNAPIRVDVPTGQYDDENESRPRLKRGRPIGSKDKNPRKIKGANDQIDHNIAIDKTSHEVLVPGNDENEEISISYVSTGKRIGSLEKREVFGPIVRTPEGIKPVGYKWVFMRKRNEKGEVVRYKARLVAQGFSQRPDLDYIETYSPVVDAITFSNQGGCGTITLASICLNEGYKNDPICSCVFIKRSESEFVIIVVYVDDLNIIGTSKELPKAVECLKK</sequence>
<organism evidence="1 2">
    <name type="scientific">Nicotiana tabacum</name>
    <name type="common">Common tobacco</name>
    <dbReference type="NCBI Taxonomy" id="4097"/>
    <lineage>
        <taxon>Eukaryota</taxon>
        <taxon>Viridiplantae</taxon>
        <taxon>Streptophyta</taxon>
        <taxon>Embryophyta</taxon>
        <taxon>Tracheophyta</taxon>
        <taxon>Spermatophyta</taxon>
        <taxon>Magnoliopsida</taxon>
        <taxon>eudicotyledons</taxon>
        <taxon>Gunneridae</taxon>
        <taxon>Pentapetalae</taxon>
        <taxon>asterids</taxon>
        <taxon>lamiids</taxon>
        <taxon>Solanales</taxon>
        <taxon>Solanaceae</taxon>
        <taxon>Nicotianoideae</taxon>
        <taxon>Nicotianeae</taxon>
        <taxon>Nicotiana</taxon>
    </lineage>
</organism>
<protein>
    <submittedName>
        <fullName evidence="2">Uncharacterized protein LOC142172710</fullName>
    </submittedName>
</protein>
<name>A0AC58T5N4_TOBAC</name>
<accession>A0AC58T5N4</accession>
<evidence type="ECO:0000313" key="1">
    <source>
        <dbReference type="Proteomes" id="UP000790787"/>
    </source>
</evidence>
<dbReference type="Proteomes" id="UP000790787">
    <property type="component" value="Chromosome 18"/>
</dbReference>
<reference evidence="2" key="2">
    <citation type="submission" date="2025-08" db="UniProtKB">
        <authorList>
            <consortium name="RefSeq"/>
        </authorList>
    </citation>
    <scope>IDENTIFICATION</scope>
    <source>
        <tissue evidence="2">Leaf</tissue>
    </source>
</reference>
<keyword evidence="1" id="KW-1185">Reference proteome</keyword>
<gene>
    <name evidence="2" type="primary">LOC142172710</name>
</gene>
<dbReference type="RefSeq" id="XP_075092484.1">
    <property type="nucleotide sequence ID" value="XM_075236383.1"/>
</dbReference>
<reference evidence="1" key="1">
    <citation type="journal article" date="2014" name="Nat. Commun.">
        <title>The tobacco genome sequence and its comparison with those of tomato and potato.</title>
        <authorList>
            <person name="Sierro N."/>
            <person name="Battey J.N."/>
            <person name="Ouadi S."/>
            <person name="Bakaher N."/>
            <person name="Bovet L."/>
            <person name="Willig A."/>
            <person name="Goepfert S."/>
            <person name="Peitsch M.C."/>
            <person name="Ivanov N.V."/>
        </authorList>
    </citation>
    <scope>NUCLEOTIDE SEQUENCE [LARGE SCALE GENOMIC DNA]</scope>
</reference>
<evidence type="ECO:0000313" key="2">
    <source>
        <dbReference type="RefSeq" id="XP_075092484.1"/>
    </source>
</evidence>